<evidence type="ECO:0000256" key="4">
    <source>
        <dbReference type="ARBA" id="ARBA00035499"/>
    </source>
</evidence>
<keyword evidence="2 5" id="KW-0689">Ribosomal protein</keyword>
<dbReference type="GO" id="GO:0005840">
    <property type="term" value="C:ribosome"/>
    <property type="evidence" value="ECO:0007669"/>
    <property type="project" value="UniProtKB-KW"/>
</dbReference>
<dbReference type="NCBIfam" id="TIGR01066">
    <property type="entry name" value="rplM_bact"/>
    <property type="match status" value="1"/>
</dbReference>
<reference evidence="5 6" key="1">
    <citation type="journal article" date="2015" name="Nature">
        <title>rRNA introns, odd ribosomes, and small enigmatic genomes across a large radiation of phyla.</title>
        <authorList>
            <person name="Brown C.T."/>
            <person name="Hug L.A."/>
            <person name="Thomas B.C."/>
            <person name="Sharon I."/>
            <person name="Castelle C.J."/>
            <person name="Singh A."/>
            <person name="Wilkins M.J."/>
            <person name="Williams K.H."/>
            <person name="Banfield J.F."/>
        </authorList>
    </citation>
    <scope>NUCLEOTIDE SEQUENCE [LARGE SCALE GENOMIC DNA]</scope>
</reference>
<dbReference type="PANTHER" id="PTHR11545:SF2">
    <property type="entry name" value="LARGE RIBOSOMAL SUBUNIT PROTEIN UL13M"/>
    <property type="match status" value="1"/>
</dbReference>
<dbReference type="PIRSF" id="PIRSF002181">
    <property type="entry name" value="Ribosomal_L13"/>
    <property type="match status" value="1"/>
</dbReference>
<keyword evidence="3" id="KW-0687">Ribonucleoprotein</keyword>
<dbReference type="Gene3D" id="3.90.1180.10">
    <property type="entry name" value="Ribosomal protein L13"/>
    <property type="match status" value="1"/>
</dbReference>
<evidence type="ECO:0000256" key="1">
    <source>
        <dbReference type="ARBA" id="ARBA00006227"/>
    </source>
</evidence>
<dbReference type="GO" id="GO:1990904">
    <property type="term" value="C:ribonucleoprotein complex"/>
    <property type="evidence" value="ECO:0007669"/>
    <property type="project" value="UniProtKB-KW"/>
</dbReference>
<dbReference type="Pfam" id="PF00572">
    <property type="entry name" value="Ribosomal_L13"/>
    <property type="match status" value="1"/>
</dbReference>
<evidence type="ECO:0000313" key="6">
    <source>
        <dbReference type="Proteomes" id="UP000034706"/>
    </source>
</evidence>
<dbReference type="SUPFAM" id="SSF52161">
    <property type="entry name" value="Ribosomal protein L13"/>
    <property type="match status" value="1"/>
</dbReference>
<dbReference type="InterPro" id="IPR005823">
    <property type="entry name" value="Ribosomal_uL13_bac-type"/>
</dbReference>
<comment type="caution">
    <text evidence="5">The sequence shown here is derived from an EMBL/GenBank/DDBJ whole genome shotgun (WGS) entry which is preliminary data.</text>
</comment>
<dbReference type="EMBL" id="LBVT01000017">
    <property type="protein sequence ID" value="KKQ91347.1"/>
    <property type="molecule type" value="Genomic_DNA"/>
</dbReference>
<gene>
    <name evidence="5" type="ORF">UT16_C0017G0012</name>
</gene>
<dbReference type="InterPro" id="IPR036899">
    <property type="entry name" value="Ribosomal_uL13_sf"/>
</dbReference>
<sequence>MANKPKTYNIDAVGKSLGRLASEIATLLRGKREVNYFPHLDPMITVKVSGIDKILLSGKKSAQKIYRYHTGYPGGLKTVKYADLIKKDKGRALKLAVLRMLNKSRLRAKLMKRLIIG</sequence>
<evidence type="ECO:0000256" key="3">
    <source>
        <dbReference type="ARBA" id="ARBA00023274"/>
    </source>
</evidence>
<dbReference type="PATRIC" id="fig|1618611.3.peg.227"/>
<dbReference type="GO" id="GO:0003729">
    <property type="term" value="F:mRNA binding"/>
    <property type="evidence" value="ECO:0007669"/>
    <property type="project" value="TreeGrafter"/>
</dbReference>
<dbReference type="GO" id="GO:0003735">
    <property type="term" value="F:structural constituent of ribosome"/>
    <property type="evidence" value="ECO:0007669"/>
    <property type="project" value="InterPro"/>
</dbReference>
<name>A0A0G0LJY9_9BACT</name>
<dbReference type="AlphaFoldDB" id="A0A0G0LJY9"/>
<dbReference type="GO" id="GO:0017148">
    <property type="term" value="P:negative regulation of translation"/>
    <property type="evidence" value="ECO:0007669"/>
    <property type="project" value="TreeGrafter"/>
</dbReference>
<protein>
    <recommendedName>
        <fullName evidence="4">50S ribosomal protein L13</fullName>
    </recommendedName>
</protein>
<dbReference type="CDD" id="cd00392">
    <property type="entry name" value="Ribosomal_L13"/>
    <property type="match status" value="1"/>
</dbReference>
<dbReference type="Proteomes" id="UP000034706">
    <property type="component" value="Unassembled WGS sequence"/>
</dbReference>
<comment type="similarity">
    <text evidence="1">Belongs to the universal ribosomal protein uL13 family.</text>
</comment>
<organism evidence="5 6">
    <name type="scientific">Candidatus Azambacteria bacterium GW2011_GWA2_39_10</name>
    <dbReference type="NCBI Taxonomy" id="1618611"/>
    <lineage>
        <taxon>Bacteria</taxon>
        <taxon>Candidatus Azamiibacteriota</taxon>
    </lineage>
</organism>
<evidence type="ECO:0000256" key="2">
    <source>
        <dbReference type="ARBA" id="ARBA00022980"/>
    </source>
</evidence>
<accession>A0A0G0LJY9</accession>
<evidence type="ECO:0000313" key="5">
    <source>
        <dbReference type="EMBL" id="KKQ91347.1"/>
    </source>
</evidence>
<dbReference type="PANTHER" id="PTHR11545">
    <property type="entry name" value="RIBOSOMAL PROTEIN L13"/>
    <property type="match status" value="1"/>
</dbReference>
<proteinExistence type="inferred from homology"/>
<dbReference type="GO" id="GO:0006412">
    <property type="term" value="P:translation"/>
    <property type="evidence" value="ECO:0007669"/>
    <property type="project" value="InterPro"/>
</dbReference>
<dbReference type="InterPro" id="IPR005822">
    <property type="entry name" value="Ribosomal_uL13"/>
</dbReference>